<dbReference type="SMART" id="SM00304">
    <property type="entry name" value="HAMP"/>
    <property type="match status" value="2"/>
</dbReference>
<evidence type="ECO:0000256" key="4">
    <source>
        <dbReference type="ARBA" id="ARBA00022989"/>
    </source>
</evidence>
<dbReference type="Gene3D" id="1.10.287.950">
    <property type="entry name" value="Methyl-accepting chemotaxis protein"/>
    <property type="match status" value="1"/>
</dbReference>
<dbReference type="Pfam" id="PF14827">
    <property type="entry name" value="dCache_3"/>
    <property type="match status" value="1"/>
</dbReference>
<dbReference type="CDD" id="cd11386">
    <property type="entry name" value="MCP_signal"/>
    <property type="match status" value="1"/>
</dbReference>
<keyword evidence="14" id="KW-1185">Reference proteome</keyword>
<protein>
    <submittedName>
        <fullName evidence="13">Methyl-accepting chemotaxis protein</fullName>
    </submittedName>
</protein>
<keyword evidence="2" id="KW-1003">Cell membrane</keyword>
<keyword evidence="3 9" id="KW-0812">Transmembrane</keyword>
<keyword evidence="6 8" id="KW-0807">Transducer</keyword>
<keyword evidence="2" id="KW-0997">Cell inner membrane</keyword>
<comment type="caution">
    <text evidence="13">The sequence shown here is derived from an EMBL/GenBank/DDBJ whole genome shotgun (WGS) entry which is preliminary data.</text>
</comment>
<keyword evidence="4 9" id="KW-1133">Transmembrane helix</keyword>
<name>A0A4U1BGI0_9GAMM</name>
<evidence type="ECO:0000259" key="11">
    <source>
        <dbReference type="PROSITE" id="PS50192"/>
    </source>
</evidence>
<evidence type="ECO:0000256" key="3">
    <source>
        <dbReference type="ARBA" id="ARBA00022692"/>
    </source>
</evidence>
<dbReference type="Proteomes" id="UP000305674">
    <property type="component" value="Unassembled WGS sequence"/>
</dbReference>
<dbReference type="PROSITE" id="PS50111">
    <property type="entry name" value="CHEMOTAXIS_TRANSDUC_2"/>
    <property type="match status" value="1"/>
</dbReference>
<dbReference type="Gene3D" id="6.10.340.10">
    <property type="match status" value="1"/>
</dbReference>
<organism evidence="13 14">
    <name type="scientific">Ferrimonas sediminicola</name>
    <dbReference type="NCBI Taxonomy" id="2569538"/>
    <lineage>
        <taxon>Bacteria</taxon>
        <taxon>Pseudomonadati</taxon>
        <taxon>Pseudomonadota</taxon>
        <taxon>Gammaproteobacteria</taxon>
        <taxon>Alteromonadales</taxon>
        <taxon>Ferrimonadaceae</taxon>
        <taxon>Ferrimonas</taxon>
    </lineage>
</organism>
<comment type="subcellular location">
    <subcellularLocation>
        <location evidence="1">Cell inner membrane</location>
        <topology evidence="1">Multi-pass membrane protein</topology>
    </subcellularLocation>
</comment>
<evidence type="ECO:0000256" key="9">
    <source>
        <dbReference type="SAM" id="Phobius"/>
    </source>
</evidence>
<dbReference type="RefSeq" id="WP_136851538.1">
    <property type="nucleotide sequence ID" value="NZ_SWCI01000002.1"/>
</dbReference>
<accession>A0A4U1BGI0</accession>
<evidence type="ECO:0000256" key="7">
    <source>
        <dbReference type="ARBA" id="ARBA00029447"/>
    </source>
</evidence>
<evidence type="ECO:0000259" key="12">
    <source>
        <dbReference type="PROSITE" id="PS50885"/>
    </source>
</evidence>
<dbReference type="AlphaFoldDB" id="A0A4U1BGI0"/>
<dbReference type="GO" id="GO:0005886">
    <property type="term" value="C:plasma membrane"/>
    <property type="evidence" value="ECO:0007669"/>
    <property type="project" value="UniProtKB-SubCell"/>
</dbReference>
<proteinExistence type="inferred from homology"/>
<evidence type="ECO:0000259" key="10">
    <source>
        <dbReference type="PROSITE" id="PS50111"/>
    </source>
</evidence>
<evidence type="ECO:0000256" key="5">
    <source>
        <dbReference type="ARBA" id="ARBA00023136"/>
    </source>
</evidence>
<dbReference type="PANTHER" id="PTHR32089:SF119">
    <property type="entry name" value="METHYL-ACCEPTING CHEMOTAXIS PROTEIN CTPL"/>
    <property type="match status" value="1"/>
</dbReference>
<dbReference type="GO" id="GO:0007165">
    <property type="term" value="P:signal transduction"/>
    <property type="evidence" value="ECO:0007669"/>
    <property type="project" value="UniProtKB-KW"/>
</dbReference>
<evidence type="ECO:0000256" key="2">
    <source>
        <dbReference type="ARBA" id="ARBA00022519"/>
    </source>
</evidence>
<evidence type="ECO:0000313" key="14">
    <source>
        <dbReference type="Proteomes" id="UP000305674"/>
    </source>
</evidence>
<dbReference type="SMART" id="SM00283">
    <property type="entry name" value="MA"/>
    <property type="match status" value="1"/>
</dbReference>
<evidence type="ECO:0000256" key="6">
    <source>
        <dbReference type="ARBA" id="ARBA00023224"/>
    </source>
</evidence>
<dbReference type="PANTHER" id="PTHR32089">
    <property type="entry name" value="METHYL-ACCEPTING CHEMOTAXIS PROTEIN MCPB"/>
    <property type="match status" value="1"/>
</dbReference>
<dbReference type="OrthoDB" id="7054443at2"/>
<evidence type="ECO:0000313" key="13">
    <source>
        <dbReference type="EMBL" id="TKB50291.1"/>
    </source>
</evidence>
<evidence type="ECO:0000256" key="8">
    <source>
        <dbReference type="PROSITE-ProRule" id="PRU00284"/>
    </source>
</evidence>
<dbReference type="Pfam" id="PF00015">
    <property type="entry name" value="MCPsignal"/>
    <property type="match status" value="1"/>
</dbReference>
<dbReference type="CDD" id="cd06225">
    <property type="entry name" value="HAMP"/>
    <property type="match status" value="1"/>
</dbReference>
<feature type="domain" description="HAMP" evidence="12">
    <location>
        <begin position="305"/>
        <end position="359"/>
    </location>
</feature>
<evidence type="ECO:0000256" key="1">
    <source>
        <dbReference type="ARBA" id="ARBA00004429"/>
    </source>
</evidence>
<dbReference type="InterPro" id="IPR003660">
    <property type="entry name" value="HAMP_dom"/>
</dbReference>
<dbReference type="PROSITE" id="PS50885">
    <property type="entry name" value="HAMP"/>
    <property type="match status" value="1"/>
</dbReference>
<dbReference type="Pfam" id="PF00672">
    <property type="entry name" value="HAMP"/>
    <property type="match status" value="1"/>
</dbReference>
<dbReference type="PROSITE" id="PS50192">
    <property type="entry name" value="T_SNARE"/>
    <property type="match status" value="1"/>
</dbReference>
<comment type="similarity">
    <text evidence="7">Belongs to the methyl-accepting chemotaxis (MCP) protein family.</text>
</comment>
<dbReference type="InterPro" id="IPR004089">
    <property type="entry name" value="MCPsignal_dom"/>
</dbReference>
<keyword evidence="5 9" id="KW-0472">Membrane</keyword>
<dbReference type="GO" id="GO:0006935">
    <property type="term" value="P:chemotaxis"/>
    <property type="evidence" value="ECO:0007669"/>
    <property type="project" value="UniProtKB-ARBA"/>
</dbReference>
<reference evidence="13 14" key="1">
    <citation type="submission" date="2019-04" db="EMBL/GenBank/DDBJ databases">
        <authorList>
            <person name="Hwang J.C."/>
        </authorList>
    </citation>
    <scope>NUCLEOTIDE SEQUENCE [LARGE SCALE GENOMIC DNA]</scope>
    <source>
        <strain evidence="13 14">IMCC35001</strain>
    </source>
</reference>
<dbReference type="EMBL" id="SWCI01000002">
    <property type="protein sequence ID" value="TKB50291.1"/>
    <property type="molecule type" value="Genomic_DNA"/>
</dbReference>
<dbReference type="Gene3D" id="3.30.450.20">
    <property type="entry name" value="PAS domain"/>
    <property type="match status" value="1"/>
</dbReference>
<dbReference type="InterPro" id="IPR000727">
    <property type="entry name" value="T_SNARE_dom"/>
</dbReference>
<dbReference type="SUPFAM" id="SSF103190">
    <property type="entry name" value="Sensory domain-like"/>
    <property type="match status" value="1"/>
</dbReference>
<feature type="transmembrane region" description="Helical" evidence="9">
    <location>
        <begin position="12"/>
        <end position="34"/>
    </location>
</feature>
<gene>
    <name evidence="13" type="ORF">FCL40_03775</name>
</gene>
<dbReference type="InterPro" id="IPR029151">
    <property type="entry name" value="Sensor-like_sf"/>
</dbReference>
<dbReference type="SUPFAM" id="SSF58104">
    <property type="entry name" value="Methyl-accepting chemotaxis protein (MCP) signaling domain"/>
    <property type="match status" value="1"/>
</dbReference>
<feature type="transmembrane region" description="Helical" evidence="9">
    <location>
        <begin position="284"/>
        <end position="303"/>
    </location>
</feature>
<feature type="domain" description="Methyl-accepting transducer" evidence="10">
    <location>
        <begin position="364"/>
        <end position="600"/>
    </location>
</feature>
<dbReference type="FunFam" id="1.10.287.950:FF:000001">
    <property type="entry name" value="Methyl-accepting chemotaxis sensory transducer"/>
    <property type="match status" value="1"/>
</dbReference>
<dbReference type="InterPro" id="IPR029150">
    <property type="entry name" value="dCache_3"/>
</dbReference>
<feature type="domain" description="T-SNARE coiled-coil homology" evidence="11">
    <location>
        <begin position="551"/>
        <end position="613"/>
    </location>
</feature>
<sequence length="636" mass="68227">MLRKPNIRNRIIIGISLLVSLLMAFILPLIIIQFSKAIDSAELRQLEELNETAITELNASGRLAKALASVVSLTPQFQQAFAQQDREALANATLPIFKVMKEKFGARQFQFHNPPATSFLRVHKPAKFGDDLSSFRHTVVETNSRRQPVMGLERGVAGIGIRGVVPVAFQGQHLGSVEFGLSFGQAFFDRFKATHVVDVALHLPDGSGWKAFGSTLKETRLGTDEQLATAFSGQPQVVQTQLGDAPVAVYLHSVSDYSGKPMGVLEVVMDRSDNLAMVTQMRNTVILVGLAALAIGIAVAWIIGRGITRPIEATTATMTNIADGDGDLTLRLDDRGHDELADLARAFNRFAAKVHNTIGEVTGVARQLDDAAHQLASITGDTKQGMDRQLQETEQAATAMNQMSATVEEVAQNATLAADSAQNADTATDAGKEVVTSVSGSIHRLSSEIDGAVTVIRDLEQETGRIDGVLEVIRNIAEQTNLLALNAAIEAARAGDQGRGFAVVADEVRTLASRTQTSTQEIQQMIEQLQSQSARAVSVMDSSRHTSEQCVALAGSADQALGEISLAVSSITEMNMQIASAANEQSAVSNEINKNVTNINEIVAETGQQTDRAAQAGKDLARLSDNLARLISQFKL</sequence>